<evidence type="ECO:0000313" key="3">
    <source>
        <dbReference type="Proteomes" id="UP001478817"/>
    </source>
</evidence>
<proteinExistence type="predicted"/>
<name>A0ABV1IFA5_9ACTN</name>
<feature type="transmembrane region" description="Helical" evidence="1">
    <location>
        <begin position="20"/>
        <end position="40"/>
    </location>
</feature>
<protein>
    <submittedName>
        <fullName evidence="2">DUF4230 domain-containing protein</fullName>
    </submittedName>
</protein>
<gene>
    <name evidence="2" type="ORF">AAAT05_04400</name>
</gene>
<sequence length="218" mass="23830">MTAKKTASGLAGFFTKPKTFVAGAILGLVVATVVVTRFFLPAKEVVHEVETLSPSVVFERVVAQNELVCASQNYAIVDKATDTARLFDLIDLPWTTNSFWYRYCGTIKAGVNLQTAEFSQDEGGANKLTVTLDQPYVISNTPDMSKSGVLEERNNIFNNIDVSDVDAFQRQCIERSEQEVVDGGLYNEARANAEANLKAMFAAALGDQAELTVVFREA</sequence>
<keyword evidence="1" id="KW-0472">Membrane</keyword>
<evidence type="ECO:0000313" key="2">
    <source>
        <dbReference type="EMBL" id="MEQ2637581.1"/>
    </source>
</evidence>
<evidence type="ECO:0000256" key="1">
    <source>
        <dbReference type="SAM" id="Phobius"/>
    </source>
</evidence>
<organism evidence="2 3">
    <name type="scientific">Paratractidigestivibacter faecalis</name>
    <dbReference type="NCBI Taxonomy" id="2292441"/>
    <lineage>
        <taxon>Bacteria</taxon>
        <taxon>Bacillati</taxon>
        <taxon>Actinomycetota</taxon>
        <taxon>Coriobacteriia</taxon>
        <taxon>Coriobacteriales</taxon>
        <taxon>Atopobiaceae</taxon>
        <taxon>Paratractidigestivibacter</taxon>
    </lineage>
</organism>
<comment type="caution">
    <text evidence="2">The sequence shown here is derived from an EMBL/GenBank/DDBJ whole genome shotgun (WGS) entry which is preliminary data.</text>
</comment>
<dbReference type="Proteomes" id="UP001478817">
    <property type="component" value="Unassembled WGS sequence"/>
</dbReference>
<dbReference type="InterPro" id="IPR025324">
    <property type="entry name" value="DUF4230"/>
</dbReference>
<keyword evidence="1" id="KW-1133">Transmembrane helix</keyword>
<accession>A0ABV1IFA5</accession>
<keyword evidence="1" id="KW-0812">Transmembrane</keyword>
<dbReference type="EMBL" id="JBBNGS010000006">
    <property type="protein sequence ID" value="MEQ2637581.1"/>
    <property type="molecule type" value="Genomic_DNA"/>
</dbReference>
<dbReference type="Pfam" id="PF14014">
    <property type="entry name" value="DUF4230"/>
    <property type="match status" value="1"/>
</dbReference>
<dbReference type="RefSeq" id="WP_349182127.1">
    <property type="nucleotide sequence ID" value="NZ_JBBNGS010000006.1"/>
</dbReference>
<keyword evidence="3" id="KW-1185">Reference proteome</keyword>
<reference evidence="2 3" key="1">
    <citation type="submission" date="2024-04" db="EMBL/GenBank/DDBJ databases">
        <title>Human intestinal bacterial collection.</title>
        <authorList>
            <person name="Pauvert C."/>
            <person name="Hitch T.C.A."/>
            <person name="Clavel T."/>
        </authorList>
    </citation>
    <scope>NUCLEOTIDE SEQUENCE [LARGE SCALE GENOMIC DNA]</scope>
    <source>
        <strain evidence="2 3">CLA-AA-H197</strain>
    </source>
</reference>